<protein>
    <recommendedName>
        <fullName evidence="3">Cytidine deaminase</fullName>
    </recommendedName>
</protein>
<keyword evidence="1" id="KW-0175">Coiled coil</keyword>
<dbReference type="EMBL" id="PP848496">
    <property type="protein sequence ID" value="XCH00523.1"/>
    <property type="molecule type" value="Genomic_DNA"/>
</dbReference>
<evidence type="ECO:0000256" key="1">
    <source>
        <dbReference type="SAM" id="Coils"/>
    </source>
</evidence>
<organism evidence="2">
    <name type="scientific">Enterococcus phage vB_EfaS_SZ1</name>
    <dbReference type="NCBI Taxonomy" id="3161157"/>
    <lineage>
        <taxon>Viruses</taxon>
        <taxon>Duplodnaviria</taxon>
        <taxon>Heunggongvirae</taxon>
        <taxon>Uroviricota</taxon>
        <taxon>Caudoviricetes</taxon>
        <taxon>Efquatrovirus</taxon>
    </lineage>
</organism>
<evidence type="ECO:0008006" key="3">
    <source>
        <dbReference type="Google" id="ProtNLM"/>
    </source>
</evidence>
<name>A0AAU8EII4_9CAUD</name>
<accession>A0AAU8EII4</accession>
<sequence length="220" mass="25461">MKYTEKDIKVGTKMTCIDNNDTPWWTNGKIYEVKKSRLSESGLCIIDDQGSERYLEGILARLNNGSTGVQFEIIDEEEEMQYTEKDLKEGTKLRCTHSKPAHWTVGKVYEVSSDNIGELSITDNDGSPAFKNYMLDCLNGNHSPVIFEIVEEEKEGPVALIEVDTLKLIEAKIEQLRDEQENLHNKRMRIKHQEEALRDKRMKLVESKKAFEFLKQQKFL</sequence>
<reference evidence="2" key="1">
    <citation type="submission" date="2024-05" db="EMBL/GenBank/DDBJ databases">
        <authorList>
            <person name="Gomaa S.E."/>
            <person name="Yahya G."/>
            <person name="Elsayed E.M."/>
            <person name="Yehia F.A.-Z.A."/>
        </authorList>
    </citation>
    <scope>NUCLEOTIDE SEQUENCE</scope>
</reference>
<evidence type="ECO:0000313" key="2">
    <source>
        <dbReference type="EMBL" id="XCH00523.1"/>
    </source>
</evidence>
<proteinExistence type="predicted"/>
<feature type="coiled-coil region" evidence="1">
    <location>
        <begin position="166"/>
        <end position="196"/>
    </location>
</feature>